<dbReference type="STRING" id="349521.HCH_06776"/>
<dbReference type="KEGG" id="hch:HCH_06776"/>
<reference evidence="2 3" key="1">
    <citation type="journal article" date="2005" name="Nucleic Acids Res.">
        <title>Genomic blueprint of Hahella chejuensis, a marine microbe producing an algicidal agent.</title>
        <authorList>
            <person name="Jeong H."/>
            <person name="Yim J.H."/>
            <person name="Lee C."/>
            <person name="Choi S.-H."/>
            <person name="Park Y.K."/>
            <person name="Yoon S.H."/>
            <person name="Hur C.-G."/>
            <person name="Kang H.-Y."/>
            <person name="Kim D."/>
            <person name="Lee H.H."/>
            <person name="Park K.H."/>
            <person name="Park S.-H."/>
            <person name="Park H.-S."/>
            <person name="Lee H.K."/>
            <person name="Oh T.K."/>
            <person name="Kim J.F."/>
        </authorList>
    </citation>
    <scope>NUCLEOTIDE SEQUENCE [LARGE SCALE GENOMIC DNA]</scope>
    <source>
        <strain evidence="2 3">KCTC 2396</strain>
    </source>
</reference>
<proteinExistence type="predicted"/>
<keyword evidence="3" id="KW-1185">Reference proteome</keyword>
<name>Q2S7H4_HAHCH</name>
<gene>
    <name evidence="2" type="ordered locus">HCH_06776</name>
</gene>
<dbReference type="eggNOG" id="ENOG50318HC">
    <property type="taxonomic scope" value="Bacteria"/>
</dbReference>
<evidence type="ECO:0000256" key="1">
    <source>
        <dbReference type="SAM" id="MobiDB-lite"/>
    </source>
</evidence>
<dbReference type="HOGENOM" id="CLU_174839_0_1_6"/>
<dbReference type="Proteomes" id="UP000000238">
    <property type="component" value="Chromosome"/>
</dbReference>
<feature type="compositionally biased region" description="Polar residues" evidence="1">
    <location>
        <begin position="57"/>
        <end position="76"/>
    </location>
</feature>
<organism evidence="2 3">
    <name type="scientific">Hahella chejuensis (strain KCTC 2396)</name>
    <dbReference type="NCBI Taxonomy" id="349521"/>
    <lineage>
        <taxon>Bacteria</taxon>
        <taxon>Pseudomonadati</taxon>
        <taxon>Pseudomonadota</taxon>
        <taxon>Gammaproteobacteria</taxon>
        <taxon>Oceanospirillales</taxon>
        <taxon>Hahellaceae</taxon>
        <taxon>Hahella</taxon>
    </lineage>
</organism>
<dbReference type="Pfam" id="PF16080">
    <property type="entry name" value="Phage_holin_2_3"/>
    <property type="match status" value="1"/>
</dbReference>
<evidence type="ECO:0000313" key="2">
    <source>
        <dbReference type="EMBL" id="ABC33400.1"/>
    </source>
</evidence>
<evidence type="ECO:0000313" key="3">
    <source>
        <dbReference type="Proteomes" id="UP000000238"/>
    </source>
</evidence>
<dbReference type="EMBL" id="CP000155">
    <property type="protein sequence ID" value="ABC33400.1"/>
    <property type="molecule type" value="Genomic_DNA"/>
</dbReference>
<dbReference type="OrthoDB" id="6205190at2"/>
<feature type="region of interest" description="Disordered" evidence="1">
    <location>
        <begin position="56"/>
        <end position="76"/>
    </location>
</feature>
<evidence type="ECO:0008006" key="4">
    <source>
        <dbReference type="Google" id="ProtNLM"/>
    </source>
</evidence>
<protein>
    <recommendedName>
        <fullName evidence="4">Holin</fullName>
    </recommendedName>
</protein>
<sequence>MHDKAASAAAYASSAVATLFGLSLSQVVALGGLLIAAATFVMNWYYKQKHLDLAREQASQQRNGVNQDEQPNHPND</sequence>
<dbReference type="RefSeq" id="WP_011400450.1">
    <property type="nucleotide sequence ID" value="NC_007645.1"/>
</dbReference>
<accession>Q2S7H4</accession>
<dbReference type="AlphaFoldDB" id="Q2S7H4"/>
<dbReference type="InterPro" id="IPR032118">
    <property type="entry name" value="Phage_holin_HP1"/>
</dbReference>